<comment type="caution">
    <text evidence="2">The sequence shown here is derived from an EMBL/GenBank/DDBJ whole genome shotgun (WGS) entry which is preliminary data.</text>
</comment>
<gene>
    <name evidence="2" type="ORF">JK358_34660</name>
</gene>
<evidence type="ECO:0000313" key="2">
    <source>
        <dbReference type="EMBL" id="MBL1079560.1"/>
    </source>
</evidence>
<dbReference type="Pfam" id="PF21806">
    <property type="entry name" value="DUF6879"/>
    <property type="match status" value="1"/>
</dbReference>
<feature type="domain" description="DUF6879" evidence="1">
    <location>
        <begin position="8"/>
        <end position="171"/>
    </location>
</feature>
<proteinExistence type="predicted"/>
<dbReference type="RefSeq" id="WP_201956338.1">
    <property type="nucleotide sequence ID" value="NZ_JAERRJ010000017.1"/>
</dbReference>
<dbReference type="EMBL" id="JAERRJ010000017">
    <property type="protein sequence ID" value="MBL1079560.1"/>
    <property type="molecule type" value="Genomic_DNA"/>
</dbReference>
<sequence>MQLLTVEEQERLFRECRSRAFHLEVQDDYAVEDEAEALARFLRTGEFEYDPAWRHWDDLMREVTDSGRQVQRVRVVTEPHTDYTRFLLATTGTNLDSGEDIRWLPRHLINADNLTADDWWLFDDDVVAFTAFRVDGTLGGFAVTRDPRISEYCRSVRDEVWVLATPHVEYHIAQ</sequence>
<keyword evidence="3" id="KW-1185">Reference proteome</keyword>
<accession>A0ABS1MHP8</accession>
<name>A0ABS1MHP8_9NOCA</name>
<protein>
    <recommendedName>
        <fullName evidence="1">DUF6879 domain-containing protein</fullName>
    </recommendedName>
</protein>
<evidence type="ECO:0000259" key="1">
    <source>
        <dbReference type="Pfam" id="PF21806"/>
    </source>
</evidence>
<organism evidence="2 3">
    <name type="scientific">Nocardia acididurans</name>
    <dbReference type="NCBI Taxonomy" id="2802282"/>
    <lineage>
        <taxon>Bacteria</taxon>
        <taxon>Bacillati</taxon>
        <taxon>Actinomycetota</taxon>
        <taxon>Actinomycetes</taxon>
        <taxon>Mycobacteriales</taxon>
        <taxon>Nocardiaceae</taxon>
        <taxon>Nocardia</taxon>
    </lineage>
</organism>
<reference evidence="2 3" key="1">
    <citation type="submission" date="2021-01" db="EMBL/GenBank/DDBJ databases">
        <title>WGS of actinomycetes isolated from Thailand.</title>
        <authorList>
            <person name="Thawai C."/>
        </authorList>
    </citation>
    <scope>NUCLEOTIDE SEQUENCE [LARGE SCALE GENOMIC DNA]</scope>
    <source>
        <strain evidence="2 3">LPG 2</strain>
    </source>
</reference>
<evidence type="ECO:0000313" key="3">
    <source>
        <dbReference type="Proteomes" id="UP000602198"/>
    </source>
</evidence>
<dbReference type="Proteomes" id="UP000602198">
    <property type="component" value="Unassembled WGS sequence"/>
</dbReference>
<dbReference type="InterPro" id="IPR049244">
    <property type="entry name" value="DUF6879"/>
</dbReference>